<feature type="signal peptide" evidence="1">
    <location>
        <begin position="1"/>
        <end position="20"/>
    </location>
</feature>
<keyword evidence="4" id="KW-1185">Reference proteome</keyword>
<dbReference type="PANTHER" id="PTHR35535:SF2">
    <property type="entry name" value="DUF306 DOMAIN-CONTAINING PROTEIN"/>
    <property type="match status" value="1"/>
</dbReference>
<proteinExistence type="predicted"/>
<dbReference type="EMBL" id="QNRE01000001">
    <property type="protein sequence ID" value="RBO96167.1"/>
    <property type="molecule type" value="Genomic_DNA"/>
</dbReference>
<name>A0A366E1J1_9NOCA</name>
<keyword evidence="3" id="KW-0346">Stress response</keyword>
<evidence type="ECO:0000259" key="2">
    <source>
        <dbReference type="Pfam" id="PF03724"/>
    </source>
</evidence>
<keyword evidence="1" id="KW-0732">Signal</keyword>
<comment type="caution">
    <text evidence="3">The sequence shown here is derived from an EMBL/GenBank/DDBJ whole genome shotgun (WGS) entry which is preliminary data.</text>
</comment>
<dbReference type="OrthoDB" id="507754at2"/>
<evidence type="ECO:0000313" key="3">
    <source>
        <dbReference type="EMBL" id="RBO96167.1"/>
    </source>
</evidence>
<dbReference type="InterPro" id="IPR053147">
    <property type="entry name" value="Hsp_HslJ-like"/>
</dbReference>
<dbReference type="STRING" id="1210090.GCA_001613185_03279"/>
<dbReference type="InterPro" id="IPR005184">
    <property type="entry name" value="DUF306_Meta_HslJ"/>
</dbReference>
<dbReference type="Gene3D" id="2.40.128.270">
    <property type="match status" value="2"/>
</dbReference>
<dbReference type="PANTHER" id="PTHR35535">
    <property type="entry name" value="HEAT SHOCK PROTEIN HSLJ"/>
    <property type="match status" value="1"/>
</dbReference>
<evidence type="ECO:0000256" key="1">
    <source>
        <dbReference type="SAM" id="SignalP"/>
    </source>
</evidence>
<sequence length="265" mass="27288">MPRSLVRFAPLLLLVFGAAACSGGGDDTGEPAATTPPHDRTFLSTEVEGAPIPGGGPLTLTFGTDRISANAGCNTASGTVTFEGDVMRVGQLASTLMGCTGDTAGADQWVDTLLSANPTWRLDGDTLTLTSADQTVTLLDKKVADPDRPIQGTTWVVTGLSTPDAHIRSQALDDAKPTLTIAEDGGLTGTAGCNRVMGTATVEPGPDSTVITFRAGTTKMMCAPEVMEVETAVLRALDGRTTATVDANQLTLRNDNGHGLTLTAQ</sequence>
<dbReference type="InterPro" id="IPR038670">
    <property type="entry name" value="HslJ-like_sf"/>
</dbReference>
<protein>
    <submittedName>
        <fullName evidence="3">Heat shock protein HslJ</fullName>
    </submittedName>
</protein>
<dbReference type="Pfam" id="PF03724">
    <property type="entry name" value="META"/>
    <property type="match status" value="2"/>
</dbReference>
<dbReference type="PROSITE" id="PS51257">
    <property type="entry name" value="PROKAR_LIPOPROTEIN"/>
    <property type="match status" value="1"/>
</dbReference>
<gene>
    <name evidence="3" type="ORF">DFR74_101178</name>
</gene>
<dbReference type="Proteomes" id="UP000252586">
    <property type="component" value="Unassembled WGS sequence"/>
</dbReference>
<feature type="domain" description="DUF306" evidence="2">
    <location>
        <begin position="39"/>
        <end position="138"/>
    </location>
</feature>
<feature type="domain" description="DUF306" evidence="2">
    <location>
        <begin position="149"/>
        <end position="260"/>
    </location>
</feature>
<dbReference type="AlphaFoldDB" id="A0A366E1J1"/>
<accession>A0A366E1J1</accession>
<reference evidence="3 4" key="1">
    <citation type="submission" date="2018-06" db="EMBL/GenBank/DDBJ databases">
        <title>Genomic Encyclopedia of Type Strains, Phase IV (KMG-IV): sequencing the most valuable type-strain genomes for metagenomic binning, comparative biology and taxonomic classification.</title>
        <authorList>
            <person name="Goeker M."/>
        </authorList>
    </citation>
    <scope>NUCLEOTIDE SEQUENCE [LARGE SCALE GENOMIC DNA]</scope>
    <source>
        <strain evidence="3 4">DSM 44599</strain>
    </source>
</reference>
<feature type="chain" id="PRO_5038359263" evidence="1">
    <location>
        <begin position="21"/>
        <end position="265"/>
    </location>
</feature>
<evidence type="ECO:0000313" key="4">
    <source>
        <dbReference type="Proteomes" id="UP000252586"/>
    </source>
</evidence>
<organism evidence="3 4">
    <name type="scientific">Nocardia puris</name>
    <dbReference type="NCBI Taxonomy" id="208602"/>
    <lineage>
        <taxon>Bacteria</taxon>
        <taxon>Bacillati</taxon>
        <taxon>Actinomycetota</taxon>
        <taxon>Actinomycetes</taxon>
        <taxon>Mycobacteriales</taxon>
        <taxon>Nocardiaceae</taxon>
        <taxon>Nocardia</taxon>
    </lineage>
</organism>
<dbReference type="RefSeq" id="WP_067509549.1">
    <property type="nucleotide sequence ID" value="NZ_CP107943.1"/>
</dbReference>